<keyword evidence="1" id="KW-1185">Reference proteome</keyword>
<accession>A0A915JAU2</accession>
<evidence type="ECO:0000313" key="1">
    <source>
        <dbReference type="Proteomes" id="UP000887565"/>
    </source>
</evidence>
<dbReference type="AlphaFoldDB" id="A0A915JAU2"/>
<proteinExistence type="predicted"/>
<sequence length="71" mass="8000">MNSLHVSLGTYDFRLQAVHKADNSDWSPVFWMAAKAAGNVTPNAPPEMTPAFQFFLLHNSRWILPPELTSE</sequence>
<evidence type="ECO:0000313" key="2">
    <source>
        <dbReference type="WBParaSite" id="nRc.2.0.1.t22895-RA"/>
    </source>
</evidence>
<protein>
    <submittedName>
        <fullName evidence="2">Uncharacterized protein</fullName>
    </submittedName>
</protein>
<reference evidence="2" key="1">
    <citation type="submission" date="2022-11" db="UniProtKB">
        <authorList>
            <consortium name="WormBaseParasite"/>
        </authorList>
    </citation>
    <scope>IDENTIFICATION</scope>
</reference>
<dbReference type="WBParaSite" id="nRc.2.0.1.t22895-RA">
    <property type="protein sequence ID" value="nRc.2.0.1.t22895-RA"/>
    <property type="gene ID" value="nRc.2.0.1.g22895"/>
</dbReference>
<name>A0A915JAU2_ROMCU</name>
<organism evidence="1 2">
    <name type="scientific">Romanomermis culicivorax</name>
    <name type="common">Nematode worm</name>
    <dbReference type="NCBI Taxonomy" id="13658"/>
    <lineage>
        <taxon>Eukaryota</taxon>
        <taxon>Metazoa</taxon>
        <taxon>Ecdysozoa</taxon>
        <taxon>Nematoda</taxon>
        <taxon>Enoplea</taxon>
        <taxon>Dorylaimia</taxon>
        <taxon>Mermithida</taxon>
        <taxon>Mermithoidea</taxon>
        <taxon>Mermithidae</taxon>
        <taxon>Romanomermis</taxon>
    </lineage>
</organism>
<dbReference type="Proteomes" id="UP000887565">
    <property type="component" value="Unplaced"/>
</dbReference>